<dbReference type="PROSITE" id="PS51898">
    <property type="entry name" value="TYR_RECOMBINASE"/>
    <property type="match status" value="1"/>
</dbReference>
<protein>
    <submittedName>
        <fullName evidence="3">Tyrosine-type recombinase/integrase</fullName>
    </submittedName>
</protein>
<evidence type="ECO:0000256" key="1">
    <source>
        <dbReference type="ARBA" id="ARBA00023172"/>
    </source>
</evidence>
<dbReference type="SUPFAM" id="SSF56349">
    <property type="entry name" value="DNA breaking-rejoining enzymes"/>
    <property type="match status" value="1"/>
</dbReference>
<sequence length="59" mass="6748">MNINFHVLRHTFATVCVKYGVDTKVLSEMLGHSNIATTLNLYVHPTLDQKAEEMKKIDM</sequence>
<dbReference type="AlphaFoldDB" id="A0A9D1XMC0"/>
<dbReference type="GO" id="GO:0003677">
    <property type="term" value="F:DNA binding"/>
    <property type="evidence" value="ECO:0007669"/>
    <property type="project" value="InterPro"/>
</dbReference>
<dbReference type="InterPro" id="IPR011010">
    <property type="entry name" value="DNA_brk_join_enz"/>
</dbReference>
<dbReference type="Proteomes" id="UP000886724">
    <property type="component" value="Unassembled WGS sequence"/>
</dbReference>
<organism evidence="3 4">
    <name type="scientific">Candidatus Erysipelatoclostridium merdavium</name>
    <dbReference type="NCBI Taxonomy" id="2838566"/>
    <lineage>
        <taxon>Bacteria</taxon>
        <taxon>Bacillati</taxon>
        <taxon>Bacillota</taxon>
        <taxon>Erysipelotrichia</taxon>
        <taxon>Erysipelotrichales</taxon>
        <taxon>Erysipelotrichales incertae sedis</taxon>
    </lineage>
</organism>
<dbReference type="InterPro" id="IPR013762">
    <property type="entry name" value="Integrase-like_cat_sf"/>
</dbReference>
<keyword evidence="1" id="KW-0233">DNA recombination</keyword>
<dbReference type="Pfam" id="PF00589">
    <property type="entry name" value="Phage_integrase"/>
    <property type="match status" value="1"/>
</dbReference>
<dbReference type="InterPro" id="IPR002104">
    <property type="entry name" value="Integrase_catalytic"/>
</dbReference>
<dbReference type="Gene3D" id="1.10.443.10">
    <property type="entry name" value="Intergrase catalytic core"/>
    <property type="match status" value="1"/>
</dbReference>
<proteinExistence type="predicted"/>
<feature type="domain" description="Tyr recombinase" evidence="2">
    <location>
        <begin position="1"/>
        <end position="55"/>
    </location>
</feature>
<dbReference type="GO" id="GO:0006310">
    <property type="term" value="P:DNA recombination"/>
    <property type="evidence" value="ECO:0007669"/>
    <property type="project" value="UniProtKB-KW"/>
</dbReference>
<evidence type="ECO:0000259" key="2">
    <source>
        <dbReference type="PROSITE" id="PS51898"/>
    </source>
</evidence>
<evidence type="ECO:0000313" key="3">
    <source>
        <dbReference type="EMBL" id="HIX82133.1"/>
    </source>
</evidence>
<dbReference type="GO" id="GO:0015074">
    <property type="term" value="P:DNA integration"/>
    <property type="evidence" value="ECO:0007669"/>
    <property type="project" value="InterPro"/>
</dbReference>
<dbReference type="EMBL" id="DXET01000207">
    <property type="protein sequence ID" value="HIX82133.1"/>
    <property type="molecule type" value="Genomic_DNA"/>
</dbReference>
<name>A0A9D1XMC0_9FIRM</name>
<reference evidence="3" key="2">
    <citation type="submission" date="2021-04" db="EMBL/GenBank/DDBJ databases">
        <authorList>
            <person name="Gilroy R."/>
        </authorList>
    </citation>
    <scope>NUCLEOTIDE SEQUENCE</scope>
    <source>
        <strain evidence="3">ChiGjej1B1-14440</strain>
    </source>
</reference>
<evidence type="ECO:0000313" key="4">
    <source>
        <dbReference type="Proteomes" id="UP000886724"/>
    </source>
</evidence>
<gene>
    <name evidence="3" type="ORF">H9980_09230</name>
</gene>
<accession>A0A9D1XMC0</accession>
<reference evidence="3" key="1">
    <citation type="journal article" date="2021" name="PeerJ">
        <title>Extensive microbial diversity within the chicken gut microbiome revealed by metagenomics and culture.</title>
        <authorList>
            <person name="Gilroy R."/>
            <person name="Ravi A."/>
            <person name="Getino M."/>
            <person name="Pursley I."/>
            <person name="Horton D.L."/>
            <person name="Alikhan N.F."/>
            <person name="Baker D."/>
            <person name="Gharbi K."/>
            <person name="Hall N."/>
            <person name="Watson M."/>
            <person name="Adriaenssens E.M."/>
            <person name="Foster-Nyarko E."/>
            <person name="Jarju S."/>
            <person name="Secka A."/>
            <person name="Antonio M."/>
            <person name="Oren A."/>
            <person name="Chaudhuri R.R."/>
            <person name="La Ragione R."/>
            <person name="Hildebrand F."/>
            <person name="Pallen M.J."/>
        </authorList>
    </citation>
    <scope>NUCLEOTIDE SEQUENCE</scope>
    <source>
        <strain evidence="3">ChiGjej1B1-14440</strain>
    </source>
</reference>
<comment type="caution">
    <text evidence="3">The sequence shown here is derived from an EMBL/GenBank/DDBJ whole genome shotgun (WGS) entry which is preliminary data.</text>
</comment>